<name>A0A6A6I4K8_9PLEO</name>
<evidence type="ECO:0000259" key="4">
    <source>
        <dbReference type="PROSITE" id="PS50157"/>
    </source>
</evidence>
<evidence type="ECO:0000256" key="3">
    <source>
        <dbReference type="SAM" id="Phobius"/>
    </source>
</evidence>
<feature type="transmembrane region" description="Helical" evidence="3">
    <location>
        <begin position="48"/>
        <end position="69"/>
    </location>
</feature>
<dbReference type="GO" id="GO:0008270">
    <property type="term" value="F:zinc ion binding"/>
    <property type="evidence" value="ECO:0007669"/>
    <property type="project" value="UniProtKB-KW"/>
</dbReference>
<evidence type="ECO:0000313" key="6">
    <source>
        <dbReference type="Proteomes" id="UP000800094"/>
    </source>
</evidence>
<keyword evidence="1" id="KW-0479">Metal-binding</keyword>
<feature type="compositionally biased region" description="Basic and acidic residues" evidence="2">
    <location>
        <begin position="575"/>
        <end position="586"/>
    </location>
</feature>
<reference evidence="5" key="1">
    <citation type="journal article" date="2020" name="Stud. Mycol.">
        <title>101 Dothideomycetes genomes: a test case for predicting lifestyles and emergence of pathogens.</title>
        <authorList>
            <person name="Haridas S."/>
            <person name="Albert R."/>
            <person name="Binder M."/>
            <person name="Bloem J."/>
            <person name="Labutti K."/>
            <person name="Salamov A."/>
            <person name="Andreopoulos B."/>
            <person name="Baker S."/>
            <person name="Barry K."/>
            <person name="Bills G."/>
            <person name="Bluhm B."/>
            <person name="Cannon C."/>
            <person name="Castanera R."/>
            <person name="Culley D."/>
            <person name="Daum C."/>
            <person name="Ezra D."/>
            <person name="Gonzalez J."/>
            <person name="Henrissat B."/>
            <person name="Kuo A."/>
            <person name="Liang C."/>
            <person name="Lipzen A."/>
            <person name="Lutzoni F."/>
            <person name="Magnuson J."/>
            <person name="Mondo S."/>
            <person name="Nolan M."/>
            <person name="Ohm R."/>
            <person name="Pangilinan J."/>
            <person name="Park H.-J."/>
            <person name="Ramirez L."/>
            <person name="Alfaro M."/>
            <person name="Sun H."/>
            <person name="Tritt A."/>
            <person name="Yoshinaga Y."/>
            <person name="Zwiers L.-H."/>
            <person name="Turgeon B."/>
            <person name="Goodwin S."/>
            <person name="Spatafora J."/>
            <person name="Crous P."/>
            <person name="Grigoriev I."/>
        </authorList>
    </citation>
    <scope>NUCLEOTIDE SEQUENCE</scope>
    <source>
        <strain evidence="5">CBS 122368</strain>
    </source>
</reference>
<dbReference type="OrthoDB" id="3772622at2759"/>
<feature type="compositionally biased region" description="Basic and acidic residues" evidence="2">
    <location>
        <begin position="350"/>
        <end position="370"/>
    </location>
</feature>
<evidence type="ECO:0000256" key="1">
    <source>
        <dbReference type="PROSITE-ProRule" id="PRU00042"/>
    </source>
</evidence>
<gene>
    <name evidence="5" type="ORF">BU26DRAFT_568533</name>
</gene>
<dbReference type="InterPro" id="IPR021842">
    <property type="entry name" value="DUF3435"/>
</dbReference>
<feature type="compositionally biased region" description="Basic and acidic residues" evidence="2">
    <location>
        <begin position="1"/>
        <end position="11"/>
    </location>
</feature>
<keyword evidence="1" id="KW-0862">Zinc</keyword>
<dbReference type="Gene3D" id="3.30.160.60">
    <property type="entry name" value="Classic Zinc Finger"/>
    <property type="match status" value="1"/>
</dbReference>
<feature type="compositionally biased region" description="Polar residues" evidence="2">
    <location>
        <begin position="558"/>
        <end position="572"/>
    </location>
</feature>
<dbReference type="AlphaFoldDB" id="A0A6A6I4K8"/>
<dbReference type="InterPro" id="IPR013087">
    <property type="entry name" value="Znf_C2H2_type"/>
</dbReference>
<proteinExistence type="predicted"/>
<feature type="region of interest" description="Disordered" evidence="2">
    <location>
        <begin position="322"/>
        <end position="373"/>
    </location>
</feature>
<feature type="region of interest" description="Disordered" evidence="2">
    <location>
        <begin position="1"/>
        <end position="23"/>
    </location>
</feature>
<dbReference type="PROSITE" id="PS50157">
    <property type="entry name" value="ZINC_FINGER_C2H2_2"/>
    <property type="match status" value="1"/>
</dbReference>
<organism evidence="5 6">
    <name type="scientific">Trematosphaeria pertusa</name>
    <dbReference type="NCBI Taxonomy" id="390896"/>
    <lineage>
        <taxon>Eukaryota</taxon>
        <taxon>Fungi</taxon>
        <taxon>Dikarya</taxon>
        <taxon>Ascomycota</taxon>
        <taxon>Pezizomycotina</taxon>
        <taxon>Dothideomycetes</taxon>
        <taxon>Pleosporomycetidae</taxon>
        <taxon>Pleosporales</taxon>
        <taxon>Massarineae</taxon>
        <taxon>Trematosphaeriaceae</taxon>
        <taxon>Trematosphaeria</taxon>
    </lineage>
</organism>
<dbReference type="PANTHER" id="PTHR37535:SF3">
    <property type="entry name" value="FLUG DOMAIN-CONTAINING PROTEIN"/>
    <property type="match status" value="1"/>
</dbReference>
<dbReference type="PANTHER" id="PTHR37535">
    <property type="entry name" value="FLUG DOMAIN PROTEIN"/>
    <property type="match status" value="1"/>
</dbReference>
<dbReference type="GeneID" id="54587110"/>
<feature type="region of interest" description="Disordered" evidence="2">
    <location>
        <begin position="534"/>
        <end position="586"/>
    </location>
</feature>
<dbReference type="EMBL" id="ML987201">
    <property type="protein sequence ID" value="KAF2245246.1"/>
    <property type="molecule type" value="Genomic_DNA"/>
</dbReference>
<feature type="domain" description="C2H2-type" evidence="4">
    <location>
        <begin position="459"/>
        <end position="487"/>
    </location>
</feature>
<dbReference type="SMART" id="SM00355">
    <property type="entry name" value="ZnF_C2H2"/>
    <property type="match status" value="4"/>
</dbReference>
<keyword evidence="3" id="KW-0472">Membrane</keyword>
<accession>A0A6A6I4K8</accession>
<keyword evidence="1" id="KW-0863">Zinc-finger</keyword>
<evidence type="ECO:0000256" key="2">
    <source>
        <dbReference type="SAM" id="MobiDB-lite"/>
    </source>
</evidence>
<sequence length="586" mass="64401">MSRTHPSHERNAQVTFKGDPSKGIPVVTPTIGKNKQRRASMQASRAKALSFFLTLVPYPLICLASLVGACAVKDNAFSAGYQSIEELLDQPNLDEVDYVPLAWKADMLNRPIFEVAKTTLHNLWHRLWLVSGSRGDPRFHATRVGAGGKLDGCLTPAVRNYVLSNTTGVFEGSYQPKRVREDLTRLAFGPRAGHNDSLFRRLRNMSLSRDAGAPTEIGQEDLQKFEQRNDNLLATLSQLQLLENRKEYFERVDHLRAQGLPTTDLASKFLLGKASPQPSDCAEASVARFLQECTEQVHGGSSTDQRSKVYMQLIVDYLACRPSQRPSSEPGPPKIGADLAGRRNSMGDARNIDDNSDHAHPPTGTKELRNDSLPQTPTCLLGCGPFADKSTLTRHYLRKHVRTGTFDRPFPCPECRSQGIGLVFIDGGPSAWSSHVQTVHGHIHAPNLPSYPPAGDGATRCPLCGRICGNSSGLTRHTISTHEQKEKRFEQPFSCPDCYHQGRDDAQIDGAAAWYEHIAMCHAKLRSPDDFHARKRKRDSAEEGAAVAANSEPLAMPASTTPSSQTLASSGDTDLMNRIDPRLLTG</sequence>
<dbReference type="PROSITE" id="PS00028">
    <property type="entry name" value="ZINC_FINGER_C2H2_1"/>
    <property type="match status" value="1"/>
</dbReference>
<keyword evidence="3" id="KW-0812">Transmembrane</keyword>
<dbReference type="Proteomes" id="UP000800094">
    <property type="component" value="Unassembled WGS sequence"/>
</dbReference>
<protein>
    <recommendedName>
        <fullName evidence="4">C2H2-type domain-containing protein</fullName>
    </recommendedName>
</protein>
<dbReference type="Pfam" id="PF11917">
    <property type="entry name" value="DUF3435"/>
    <property type="match status" value="1"/>
</dbReference>
<keyword evidence="3" id="KW-1133">Transmembrane helix</keyword>
<dbReference type="RefSeq" id="XP_033680250.1">
    <property type="nucleotide sequence ID" value="XM_033833780.1"/>
</dbReference>
<keyword evidence="6" id="KW-1185">Reference proteome</keyword>
<evidence type="ECO:0000313" key="5">
    <source>
        <dbReference type="EMBL" id="KAF2245246.1"/>
    </source>
</evidence>